<comment type="caution">
    <text evidence="1">The sequence shown here is derived from an EMBL/GenBank/DDBJ whole genome shotgun (WGS) entry which is preliminary data.</text>
</comment>
<sequence length="522" mass="57438">MRSFSTLSRRSPITNPFKHPPAQHLLDEMPHRDAHAPRLNALLSAHVRNNHPTSALLLFLHMHRHNIPLDGFTFNPVLSACPTLPAAGFRLGYQLHSLMFKRGCLSEPIPATSLLNMYSKCGFFDDAVNVFDEMPERDVVSWNALLSCYIHHGHSQLTINAFFSMVQTGIEFTGFTLSTVLTACSSSRSLVQGLQLHALAFIFGYHNSLVIATSLIDLYSSCGMITQAMQVFTGLNSPKDTAMRNALITGLVQSQKYDDAFALFAQTTPNAVAFTSVLTACSDLLNLEHGKQIHCTALRRDFTSDTILCNVLVRIYAKCGDIHSAHSTFVMIDNKDVISWTSIIDAYGSQGCGLEALNLFKEMESEGSVLPNAVTFISVLSACGHSGLIDEGIKYFNVMKNKYGIDPEAEHYACLIDMLGKGGRIEEAWEVYGGVVKEGKLSSGVCVAMLNGCKVCMDLRRGEIVAKHMMELGDEDKAGVYVLLSNFYAGIGRWKGAEEVRKVMEDRGLRKEVGSSVIAICW</sequence>
<organism evidence="1 2">
    <name type="scientific">Dioscorea alata</name>
    <name type="common">Purple yam</name>
    <dbReference type="NCBI Taxonomy" id="55571"/>
    <lineage>
        <taxon>Eukaryota</taxon>
        <taxon>Viridiplantae</taxon>
        <taxon>Streptophyta</taxon>
        <taxon>Embryophyta</taxon>
        <taxon>Tracheophyta</taxon>
        <taxon>Spermatophyta</taxon>
        <taxon>Magnoliopsida</taxon>
        <taxon>Liliopsida</taxon>
        <taxon>Dioscoreales</taxon>
        <taxon>Dioscoreaceae</taxon>
        <taxon>Dioscorea</taxon>
    </lineage>
</organism>
<dbReference type="Proteomes" id="UP000827976">
    <property type="component" value="Chromosome 4"/>
</dbReference>
<dbReference type="EMBL" id="CM037014">
    <property type="protein sequence ID" value="KAH7684906.1"/>
    <property type="molecule type" value="Genomic_DNA"/>
</dbReference>
<keyword evidence="2" id="KW-1185">Reference proteome</keyword>
<name>A0ACB7WAY4_DIOAL</name>
<accession>A0ACB7WAY4</accession>
<protein>
    <submittedName>
        <fullName evidence="1">Tetratricopeptide-like helical domain-containing protein</fullName>
    </submittedName>
</protein>
<evidence type="ECO:0000313" key="2">
    <source>
        <dbReference type="Proteomes" id="UP000827976"/>
    </source>
</evidence>
<gene>
    <name evidence="1" type="ORF">IHE45_04G007100</name>
</gene>
<evidence type="ECO:0000313" key="1">
    <source>
        <dbReference type="EMBL" id="KAH7684906.1"/>
    </source>
</evidence>
<proteinExistence type="predicted"/>
<reference evidence="2" key="1">
    <citation type="journal article" date="2022" name="Nat. Commun.">
        <title>Chromosome evolution and the genetic basis of agronomically important traits in greater yam.</title>
        <authorList>
            <person name="Bredeson J.V."/>
            <person name="Lyons J.B."/>
            <person name="Oniyinde I.O."/>
            <person name="Okereke N.R."/>
            <person name="Kolade O."/>
            <person name="Nnabue I."/>
            <person name="Nwadili C.O."/>
            <person name="Hribova E."/>
            <person name="Parker M."/>
            <person name="Nwogha J."/>
            <person name="Shu S."/>
            <person name="Carlson J."/>
            <person name="Kariba R."/>
            <person name="Muthemba S."/>
            <person name="Knop K."/>
            <person name="Barton G.J."/>
            <person name="Sherwood A.V."/>
            <person name="Lopez-Montes A."/>
            <person name="Asiedu R."/>
            <person name="Jamnadass R."/>
            <person name="Muchugi A."/>
            <person name="Goodstein D."/>
            <person name="Egesi C.N."/>
            <person name="Featherston J."/>
            <person name="Asfaw A."/>
            <person name="Simpson G.G."/>
            <person name="Dolezel J."/>
            <person name="Hendre P.S."/>
            <person name="Van Deynze A."/>
            <person name="Kumar P.L."/>
            <person name="Obidiegwu J.E."/>
            <person name="Bhattacharjee R."/>
            <person name="Rokhsar D.S."/>
        </authorList>
    </citation>
    <scope>NUCLEOTIDE SEQUENCE [LARGE SCALE GENOMIC DNA]</scope>
    <source>
        <strain evidence="2">cv. TDa95/00328</strain>
    </source>
</reference>